<accession>A0AAU9XSN6</accession>
<gene>
    <name evidence="1" type="ORF">PMEA_00028046</name>
</gene>
<evidence type="ECO:0000313" key="2">
    <source>
        <dbReference type="Proteomes" id="UP001159428"/>
    </source>
</evidence>
<keyword evidence="2" id="KW-1185">Reference proteome</keyword>
<protein>
    <submittedName>
        <fullName evidence="1">Uncharacterized protein</fullName>
    </submittedName>
</protein>
<dbReference type="EMBL" id="CALNXJ010000058">
    <property type="protein sequence ID" value="CAH3155524.1"/>
    <property type="molecule type" value="Genomic_DNA"/>
</dbReference>
<evidence type="ECO:0000313" key="1">
    <source>
        <dbReference type="EMBL" id="CAH3155524.1"/>
    </source>
</evidence>
<dbReference type="AlphaFoldDB" id="A0AAU9XSN6"/>
<sequence>HSAYHTPLDDKFRIQDSNDYFDSEAQRIENFQQILDKWFTRANKELYENVDSEIVKPQDPLATLEQDLAHNQISRSPRYMGHVVDHRPLALKQSLLLKRFTPFHLMRPHGSQKMCQSSDSVSVVRIPMKSSKSRVHPRGIQQLERNSYRIL</sequence>
<reference evidence="1 2" key="1">
    <citation type="submission" date="2022-05" db="EMBL/GenBank/DDBJ databases">
        <authorList>
            <consortium name="Genoscope - CEA"/>
            <person name="William W."/>
        </authorList>
    </citation>
    <scope>NUCLEOTIDE SEQUENCE [LARGE SCALE GENOMIC DNA]</scope>
</reference>
<proteinExistence type="predicted"/>
<feature type="non-terminal residue" evidence="1">
    <location>
        <position position="1"/>
    </location>
</feature>
<organism evidence="1 2">
    <name type="scientific">Pocillopora meandrina</name>
    <dbReference type="NCBI Taxonomy" id="46732"/>
    <lineage>
        <taxon>Eukaryota</taxon>
        <taxon>Metazoa</taxon>
        <taxon>Cnidaria</taxon>
        <taxon>Anthozoa</taxon>
        <taxon>Hexacorallia</taxon>
        <taxon>Scleractinia</taxon>
        <taxon>Astrocoeniina</taxon>
        <taxon>Pocilloporidae</taxon>
        <taxon>Pocillopora</taxon>
    </lineage>
</organism>
<name>A0AAU9XSN6_9CNID</name>
<comment type="caution">
    <text evidence="1">The sequence shown here is derived from an EMBL/GenBank/DDBJ whole genome shotgun (WGS) entry which is preliminary data.</text>
</comment>
<dbReference type="Proteomes" id="UP001159428">
    <property type="component" value="Unassembled WGS sequence"/>
</dbReference>